<feature type="domain" description="DUF4325" evidence="3">
    <location>
        <begin position="275"/>
        <end position="329"/>
    </location>
</feature>
<proteinExistence type="predicted"/>
<dbReference type="SUPFAM" id="SSF55874">
    <property type="entry name" value="ATPase domain of HSP90 chaperone/DNA topoisomerase II/histidine kinase"/>
    <property type="match status" value="1"/>
</dbReference>
<dbReference type="InterPro" id="IPR003594">
    <property type="entry name" value="HATPase_dom"/>
</dbReference>
<dbReference type="InterPro" id="IPR036890">
    <property type="entry name" value="HATPase_C_sf"/>
</dbReference>
<dbReference type="InterPro" id="IPR036388">
    <property type="entry name" value="WH-like_DNA-bd_sf"/>
</dbReference>
<dbReference type="Pfam" id="PF02518">
    <property type="entry name" value="HATPase_c"/>
    <property type="match status" value="1"/>
</dbReference>
<evidence type="ECO:0000313" key="5">
    <source>
        <dbReference type="Proteomes" id="UP001165541"/>
    </source>
</evidence>
<evidence type="ECO:0000259" key="2">
    <source>
        <dbReference type="Pfam" id="PF09339"/>
    </source>
</evidence>
<evidence type="ECO:0000313" key="4">
    <source>
        <dbReference type="EMBL" id="MCM5682263.1"/>
    </source>
</evidence>
<dbReference type="InterPro" id="IPR025474">
    <property type="entry name" value="DUF4325"/>
</dbReference>
<dbReference type="InterPro" id="IPR036390">
    <property type="entry name" value="WH_DNA-bd_sf"/>
</dbReference>
<comment type="caution">
    <text evidence="4">The sequence shown here is derived from an EMBL/GenBank/DDBJ whole genome shotgun (WGS) entry which is preliminary data.</text>
</comment>
<keyword evidence="5" id="KW-1185">Reference proteome</keyword>
<name>A0ABT0YWN7_9BURK</name>
<dbReference type="EMBL" id="JAMKFE010000017">
    <property type="protein sequence ID" value="MCM5682263.1"/>
    <property type="molecule type" value="Genomic_DNA"/>
</dbReference>
<dbReference type="SUPFAM" id="SSF46785">
    <property type="entry name" value="Winged helix' DNA-binding domain"/>
    <property type="match status" value="1"/>
</dbReference>
<protein>
    <submittedName>
        <fullName evidence="4">DUF4325 domain-containing protein</fullName>
    </submittedName>
</protein>
<evidence type="ECO:0000259" key="3">
    <source>
        <dbReference type="Pfam" id="PF14213"/>
    </source>
</evidence>
<accession>A0ABT0YWN7</accession>
<evidence type="ECO:0000259" key="1">
    <source>
        <dbReference type="Pfam" id="PF02518"/>
    </source>
</evidence>
<feature type="domain" description="HTH iclR-type" evidence="2">
    <location>
        <begin position="20"/>
        <end position="56"/>
    </location>
</feature>
<dbReference type="Proteomes" id="UP001165541">
    <property type="component" value="Unassembled WGS sequence"/>
</dbReference>
<organism evidence="4 5">
    <name type="scientific">Caldimonas mangrovi</name>
    <dbReference type="NCBI Taxonomy" id="2944811"/>
    <lineage>
        <taxon>Bacteria</taxon>
        <taxon>Pseudomonadati</taxon>
        <taxon>Pseudomonadota</taxon>
        <taxon>Betaproteobacteria</taxon>
        <taxon>Burkholderiales</taxon>
        <taxon>Sphaerotilaceae</taxon>
        <taxon>Caldimonas</taxon>
    </lineage>
</organism>
<dbReference type="Pfam" id="PF09339">
    <property type="entry name" value="HTH_IclR"/>
    <property type="match status" value="1"/>
</dbReference>
<sequence>MQRLNRADLKRWITTGAALHPRDLAAAVAQRYGVGRSTAARALRELIEAGWLQRDGRSRPHYRPGVLREVTASYALAGLNEQTPWERDFAPCLQLPPPAQALAHHAYTELLNNAIDHSGGGRVTVSMRCNGTHLHLLISDDGCGVFERIRCAFGIDDPRLALLELSKGKLTTQPARHTGRGLFFTSRLFDVFDLYANGLTYQHSHWQRRDWLSADPLRRQPGTTVFASVSLNTKRSLAEVYEAHAGHGGTVEFARTVVPLRLARLDDETLESRAQAKRLAARFESFETVELDFAEIPAIGQAFADELFRVFPLQHPGVVLKPVNMNPAVAGAVNAACLPHPAMAA</sequence>
<dbReference type="RefSeq" id="WP_251780738.1">
    <property type="nucleotide sequence ID" value="NZ_JAMKFE010000017.1"/>
</dbReference>
<feature type="domain" description="Histidine kinase/HSP90-like ATPase" evidence="1">
    <location>
        <begin position="103"/>
        <end position="159"/>
    </location>
</feature>
<reference evidence="4" key="1">
    <citation type="submission" date="2022-05" db="EMBL/GenBank/DDBJ databases">
        <title>Schlegelella sp. nov., isolated from mangrove soil.</title>
        <authorList>
            <person name="Liu Y."/>
            <person name="Ge X."/>
            <person name="Liu W."/>
        </authorList>
    </citation>
    <scope>NUCLEOTIDE SEQUENCE</scope>
    <source>
        <strain evidence="4">S2-27</strain>
    </source>
</reference>
<dbReference type="Gene3D" id="3.30.565.10">
    <property type="entry name" value="Histidine kinase-like ATPase, C-terminal domain"/>
    <property type="match status" value="1"/>
</dbReference>
<gene>
    <name evidence="4" type="ORF">M8A51_22265</name>
</gene>
<dbReference type="InterPro" id="IPR005471">
    <property type="entry name" value="Tscrpt_reg_IclR_N"/>
</dbReference>
<dbReference type="Gene3D" id="1.10.10.10">
    <property type="entry name" value="Winged helix-like DNA-binding domain superfamily/Winged helix DNA-binding domain"/>
    <property type="match status" value="1"/>
</dbReference>
<dbReference type="Pfam" id="PF14213">
    <property type="entry name" value="DUF4325"/>
    <property type="match status" value="1"/>
</dbReference>